<evidence type="ECO:0000313" key="10">
    <source>
        <dbReference type="RefSeq" id="XP_017306668.2"/>
    </source>
</evidence>
<dbReference type="Pfam" id="PF01825">
    <property type="entry name" value="GPS"/>
    <property type="match status" value="1"/>
</dbReference>
<feature type="transmembrane region" description="Helical" evidence="6">
    <location>
        <begin position="666"/>
        <end position="686"/>
    </location>
</feature>
<organism evidence="9 10">
    <name type="scientific">Ictalurus punctatus</name>
    <name type="common">Channel catfish</name>
    <name type="synonym">Silurus punctatus</name>
    <dbReference type="NCBI Taxonomy" id="7998"/>
    <lineage>
        <taxon>Eukaryota</taxon>
        <taxon>Metazoa</taxon>
        <taxon>Chordata</taxon>
        <taxon>Craniata</taxon>
        <taxon>Vertebrata</taxon>
        <taxon>Euteleostomi</taxon>
        <taxon>Actinopterygii</taxon>
        <taxon>Neopterygii</taxon>
        <taxon>Teleostei</taxon>
        <taxon>Ostariophysi</taxon>
        <taxon>Siluriformes</taxon>
        <taxon>Ictaluridae</taxon>
        <taxon>Ictalurus</taxon>
    </lineage>
</organism>
<dbReference type="Gene3D" id="1.20.1070.10">
    <property type="entry name" value="Rhodopsin 7-helix transmembrane proteins"/>
    <property type="match status" value="1"/>
</dbReference>
<feature type="transmembrane region" description="Helical" evidence="6">
    <location>
        <begin position="595"/>
        <end position="617"/>
    </location>
</feature>
<dbReference type="SMART" id="SM00303">
    <property type="entry name" value="GPS"/>
    <property type="match status" value="1"/>
</dbReference>
<dbReference type="PANTHER" id="PTHR12011:SF474">
    <property type="entry name" value="ADHESION G PROTEIN-COUPLED RECEPTOR G11-RELATED"/>
    <property type="match status" value="1"/>
</dbReference>
<feature type="transmembrane region" description="Helical" evidence="6">
    <location>
        <begin position="541"/>
        <end position="562"/>
    </location>
</feature>
<evidence type="ECO:0000256" key="6">
    <source>
        <dbReference type="SAM" id="Phobius"/>
    </source>
</evidence>
<dbReference type="PRINTS" id="PR00249">
    <property type="entry name" value="GPCRSECRETIN"/>
</dbReference>
<keyword evidence="2 6" id="KW-0812">Transmembrane</keyword>
<gene>
    <name evidence="10" type="primary">adgrg11</name>
</gene>
<dbReference type="Gene3D" id="2.60.220.50">
    <property type="match status" value="1"/>
</dbReference>
<dbReference type="GO" id="GO:0004930">
    <property type="term" value="F:G protein-coupled receptor activity"/>
    <property type="evidence" value="ECO:0007669"/>
    <property type="project" value="InterPro"/>
</dbReference>
<dbReference type="Pfam" id="PF00002">
    <property type="entry name" value="7tm_2"/>
    <property type="match status" value="1"/>
</dbReference>
<dbReference type="KEGG" id="ipu:108255307"/>
<protein>
    <submittedName>
        <fullName evidence="10">Adhesion G-protein coupled receptor G2</fullName>
    </submittedName>
</protein>
<dbReference type="GO" id="GO:0005886">
    <property type="term" value="C:plasma membrane"/>
    <property type="evidence" value="ECO:0007669"/>
    <property type="project" value="TreeGrafter"/>
</dbReference>
<evidence type="ECO:0000313" key="9">
    <source>
        <dbReference type="Proteomes" id="UP000221080"/>
    </source>
</evidence>
<keyword evidence="5" id="KW-1015">Disulfide bond</keyword>
<dbReference type="OrthoDB" id="8951579at2759"/>
<dbReference type="AlphaFoldDB" id="A0A2D0PJ97"/>
<dbReference type="GO" id="GO:0007189">
    <property type="term" value="P:adenylate cyclase-activating G protein-coupled receptor signaling pathway"/>
    <property type="evidence" value="ECO:0007669"/>
    <property type="project" value="TreeGrafter"/>
</dbReference>
<feature type="transmembrane region" description="Helical" evidence="6">
    <location>
        <begin position="468"/>
        <end position="489"/>
    </location>
</feature>
<feature type="domain" description="GAIN-B" evidence="7">
    <location>
        <begin position="278"/>
        <end position="428"/>
    </location>
</feature>
<dbReference type="Proteomes" id="UP000221080">
    <property type="component" value="Chromosome 2"/>
</dbReference>
<reference evidence="9" key="1">
    <citation type="journal article" date="2016" name="Nat. Commun.">
        <title>The channel catfish genome sequence provides insights into the evolution of scale formation in teleosts.</title>
        <authorList>
            <person name="Liu Z."/>
            <person name="Liu S."/>
            <person name="Yao J."/>
            <person name="Bao L."/>
            <person name="Zhang J."/>
            <person name="Li Y."/>
            <person name="Jiang C."/>
            <person name="Sun L."/>
            <person name="Wang R."/>
            <person name="Zhang Y."/>
            <person name="Zhou T."/>
            <person name="Zeng Q."/>
            <person name="Fu Q."/>
            <person name="Gao S."/>
            <person name="Li N."/>
            <person name="Koren S."/>
            <person name="Jiang Y."/>
            <person name="Zimin A."/>
            <person name="Xu P."/>
            <person name="Phillippy A.M."/>
            <person name="Geng X."/>
            <person name="Song L."/>
            <person name="Sun F."/>
            <person name="Li C."/>
            <person name="Wang X."/>
            <person name="Chen A."/>
            <person name="Jin Y."/>
            <person name="Yuan Z."/>
            <person name="Yang Y."/>
            <person name="Tan S."/>
            <person name="Peatman E."/>
            <person name="Lu J."/>
            <person name="Qin Z."/>
            <person name="Dunham R."/>
            <person name="Li Z."/>
            <person name="Sonstegard T."/>
            <person name="Feng J."/>
            <person name="Danzmann R.G."/>
            <person name="Schroeder S."/>
            <person name="Scheffler B."/>
            <person name="Duke M.V."/>
            <person name="Ballard L."/>
            <person name="Kucuktas H."/>
            <person name="Kaltenboeck L."/>
            <person name="Liu H."/>
            <person name="Armbruster J."/>
            <person name="Xie Y."/>
            <person name="Kirby M.L."/>
            <person name="Tian Y."/>
            <person name="Flanagan M.E."/>
            <person name="Mu W."/>
            <person name="Waldbieser G.C."/>
        </authorList>
    </citation>
    <scope>NUCLEOTIDE SEQUENCE [LARGE SCALE GENOMIC DNA]</scope>
    <source>
        <strain evidence="9">SDA103</strain>
    </source>
</reference>
<evidence type="ECO:0000256" key="1">
    <source>
        <dbReference type="ARBA" id="ARBA00004141"/>
    </source>
</evidence>
<feature type="transmembrane region" description="Helical" evidence="6">
    <location>
        <begin position="436"/>
        <end position="461"/>
    </location>
</feature>
<evidence type="ECO:0000256" key="4">
    <source>
        <dbReference type="ARBA" id="ARBA00023136"/>
    </source>
</evidence>
<name>A0A2D0PJ97_ICTPU</name>
<evidence type="ECO:0000259" key="8">
    <source>
        <dbReference type="PROSITE" id="PS50261"/>
    </source>
</evidence>
<dbReference type="GO" id="GO:0007166">
    <property type="term" value="P:cell surface receptor signaling pathway"/>
    <property type="evidence" value="ECO:0007669"/>
    <property type="project" value="InterPro"/>
</dbReference>
<keyword evidence="3 6" id="KW-1133">Transmembrane helix</keyword>
<dbReference type="InterPro" id="IPR057244">
    <property type="entry name" value="GAIN_B"/>
</dbReference>
<evidence type="ECO:0000256" key="5">
    <source>
        <dbReference type="ARBA" id="ARBA00023157"/>
    </source>
</evidence>
<evidence type="ECO:0000256" key="2">
    <source>
        <dbReference type="ARBA" id="ARBA00022692"/>
    </source>
</evidence>
<dbReference type="PROSITE" id="PS50261">
    <property type="entry name" value="G_PROTEIN_RECEP_F2_4"/>
    <property type="match status" value="1"/>
</dbReference>
<comment type="subcellular location">
    <subcellularLocation>
        <location evidence="1">Membrane</location>
        <topology evidence="1">Multi-pass membrane protein</topology>
    </subcellularLocation>
</comment>
<feature type="domain" description="G-protein coupled receptors family 2 profile 2" evidence="8">
    <location>
        <begin position="436"/>
        <end position="689"/>
    </location>
</feature>
<proteinExistence type="predicted"/>
<dbReference type="InterPro" id="IPR017981">
    <property type="entry name" value="GPCR_2-like_7TM"/>
</dbReference>
<dbReference type="CTD" id="563883"/>
<keyword evidence="9" id="KW-1185">Reference proteome</keyword>
<accession>A0A2D0PJ97</accession>
<dbReference type="PROSITE" id="PS50221">
    <property type="entry name" value="GAIN_B"/>
    <property type="match status" value="1"/>
</dbReference>
<evidence type="ECO:0000256" key="3">
    <source>
        <dbReference type="ARBA" id="ARBA00022989"/>
    </source>
</evidence>
<dbReference type="InterPro" id="IPR000203">
    <property type="entry name" value="GPS"/>
</dbReference>
<keyword evidence="10" id="KW-0675">Receptor</keyword>
<feature type="transmembrane region" description="Helical" evidence="6">
    <location>
        <begin position="638"/>
        <end position="660"/>
    </location>
</feature>
<dbReference type="InterPro" id="IPR046338">
    <property type="entry name" value="GAIN_dom_sf"/>
</dbReference>
<dbReference type="PANTHER" id="PTHR12011">
    <property type="entry name" value="ADHESION G-PROTEIN COUPLED RECEPTOR"/>
    <property type="match status" value="1"/>
</dbReference>
<dbReference type="RefSeq" id="XP_017306668.2">
    <property type="nucleotide sequence ID" value="XM_017451179.3"/>
</dbReference>
<dbReference type="GeneID" id="108255307"/>
<feature type="transmembrane region" description="Helical" evidence="6">
    <location>
        <begin position="509"/>
        <end position="529"/>
    </location>
</feature>
<dbReference type="InterPro" id="IPR000832">
    <property type="entry name" value="GPCR_2_secretin-like"/>
</dbReference>
<reference evidence="10" key="2">
    <citation type="submission" date="2025-08" db="UniProtKB">
        <authorList>
            <consortium name="RefSeq"/>
        </authorList>
    </citation>
    <scope>IDENTIFICATION</scope>
    <source>
        <tissue evidence="10">Blood</tissue>
    </source>
</reference>
<evidence type="ECO:0000259" key="7">
    <source>
        <dbReference type="PROSITE" id="PS50221"/>
    </source>
</evidence>
<keyword evidence="4 6" id="KW-0472">Membrane</keyword>
<sequence>MQSNGNLTCNTEYNNCNECQKHCTACLGGLNVSVDACQDLCFGVCSPCALDSDCKQIVLFDGGFTGQIKSVFNVSDSSCKDIYNGLSPFNGSTCILSFETGLGNDTDETCRFSDSGVWLENSTNSDTFQIKITRDVQRRPKTPVCFVKGTHNYNWTSVALTNCSQLKEQPTGQCENITCVDPNKICQKATYNPNCNETGSNDDLIILNVWPPACYKCGNAFKPVDGSVKINFTLQDSNKNISYSNMMKTVTDMILKMMENQSSASVSFDDVSGIVVKPTVFEPIHFMFAKEFNIVEDTDQMQSFDTTFSVPKEAFEKASSMNTTTVFTSLLRFPSFPQDDKNSTLLNNEVYSIDMGTEISNLNSSFNLTFRKIDPKAGEPLCYSWDGQGATPNWTTDGCNTSYINYSATCSCQHLTFFAVLMTPPQTISPTDLNNLTYITSIGCGLSLFFLSIALFTHFLLRRGQASISVHILMNLFLALFLLNFTFLINESVANTRNVIGCKLMAGVMHYSMLSAFTWFGLQALHLCLQLAQNVASVQNYITKLCIAGWVPPALVVSVIFICQKYNKLDIVSNTGKTVSMCWITDSTVHYVVNIGYYAAIFLFTFLTFVVMIRWLCLLSYKNTTITTSGKKSRSSDALTIMGLCCILGLSWGFAFFAYGPLQIPALYIFTILNSFQGFFLFVYYYKSSRLAGESDTSLAKSSTETTVIENPYGKHKTY</sequence>